<proteinExistence type="predicted"/>
<evidence type="ECO:0000259" key="1">
    <source>
        <dbReference type="PROSITE" id="PS51733"/>
    </source>
</evidence>
<keyword evidence="2" id="KW-0436">Ligase</keyword>
<dbReference type="InterPro" id="IPR045864">
    <property type="entry name" value="aa-tRNA-synth_II/BPL/LPL"/>
</dbReference>
<dbReference type="InterPro" id="IPR004143">
    <property type="entry name" value="BPL_LPL_catalytic"/>
</dbReference>
<dbReference type="InterPro" id="IPR050664">
    <property type="entry name" value="Octanoyltrans_LipM/LipL"/>
</dbReference>
<reference evidence="2 3" key="1">
    <citation type="submission" date="2023-12" db="EMBL/GenBank/DDBJ databases">
        <title>Baltic Sea Cyanobacteria.</title>
        <authorList>
            <person name="Delbaje E."/>
            <person name="Fewer D.P."/>
            <person name="Shishido T.K."/>
        </authorList>
    </citation>
    <scope>NUCLEOTIDE SEQUENCE [LARGE SCALE GENOMIC DNA]</scope>
    <source>
        <strain evidence="2 3">UHCC 0281</strain>
    </source>
</reference>
<dbReference type="GO" id="GO:0016874">
    <property type="term" value="F:ligase activity"/>
    <property type="evidence" value="ECO:0007669"/>
    <property type="project" value="UniProtKB-KW"/>
</dbReference>
<evidence type="ECO:0000313" key="3">
    <source>
        <dbReference type="Proteomes" id="UP001302329"/>
    </source>
</evidence>
<dbReference type="Gene3D" id="3.30.930.10">
    <property type="entry name" value="Bira Bifunctional Protein, Domain 2"/>
    <property type="match status" value="1"/>
</dbReference>
<keyword evidence="3" id="KW-1185">Reference proteome</keyword>
<dbReference type="Pfam" id="PF21948">
    <property type="entry name" value="LplA-B_cat"/>
    <property type="match status" value="1"/>
</dbReference>
<dbReference type="SUPFAM" id="SSF55681">
    <property type="entry name" value="Class II aaRS and biotin synthetases"/>
    <property type="match status" value="1"/>
</dbReference>
<dbReference type="PROSITE" id="PS51733">
    <property type="entry name" value="BPL_LPL_CATALYTIC"/>
    <property type="match status" value="1"/>
</dbReference>
<sequence length="292" mass="31183">MRTQAAPSFQPAAPVRWIAPCQLDGAWQMAIDAWLLEGPAAANPASVVVPAPAFRLYRWSRPTLSLGWHQRRLEPHWSDLVRQGRLGLVRRPSGGRAVLHGGDLTYALVWPRPQGSRAEVYGRALAWLVEAFAAMGEPLRSGSQAASLQRSSCFATSTAADLVQASGAKRVGSAQLWRGGHLLQHGSIQLDPCPALWKEVFGGAPPQLDPLPLAGEQLDQHLYRSAARWLPRLAGGVAEGGHGGGAQGRPFSGAAPLSPAELAVIARGLGRYRATLSVSRDTSPELTMPRAT</sequence>
<evidence type="ECO:0000313" key="2">
    <source>
        <dbReference type="EMBL" id="MEA5442858.1"/>
    </source>
</evidence>
<dbReference type="Proteomes" id="UP001302329">
    <property type="component" value="Unassembled WGS sequence"/>
</dbReference>
<gene>
    <name evidence="2" type="ORF">VB739_09870</name>
</gene>
<dbReference type="PANTHER" id="PTHR43679">
    <property type="entry name" value="OCTANOYLTRANSFERASE LIPM-RELATED"/>
    <property type="match status" value="1"/>
</dbReference>
<dbReference type="RefSeq" id="WP_323356898.1">
    <property type="nucleotide sequence ID" value="NZ_JAYGHY010000029.1"/>
</dbReference>
<accession>A0ABU5SWI6</accession>
<organism evidence="2 3">
    <name type="scientific">Cyanobium gracile UHCC 0281</name>
    <dbReference type="NCBI Taxonomy" id="3110309"/>
    <lineage>
        <taxon>Bacteria</taxon>
        <taxon>Bacillati</taxon>
        <taxon>Cyanobacteriota</taxon>
        <taxon>Cyanophyceae</taxon>
        <taxon>Synechococcales</taxon>
        <taxon>Prochlorococcaceae</taxon>
        <taxon>Cyanobium</taxon>
    </lineage>
</organism>
<comment type="caution">
    <text evidence="2">The sequence shown here is derived from an EMBL/GenBank/DDBJ whole genome shotgun (WGS) entry which is preliminary data.</text>
</comment>
<dbReference type="PANTHER" id="PTHR43679:SF2">
    <property type="entry name" value="OCTANOYL-[GCVH]:PROTEIN N-OCTANOYLTRANSFERASE"/>
    <property type="match status" value="1"/>
</dbReference>
<dbReference type="EMBL" id="JAYGHY010000029">
    <property type="protein sequence ID" value="MEA5442858.1"/>
    <property type="molecule type" value="Genomic_DNA"/>
</dbReference>
<feature type="domain" description="BPL/LPL catalytic" evidence="1">
    <location>
        <begin position="48"/>
        <end position="234"/>
    </location>
</feature>
<name>A0ABU5SWI6_9CYAN</name>
<protein>
    <submittedName>
        <fullName evidence="2">Lipoate--protein ligase family protein</fullName>
    </submittedName>
</protein>